<reference evidence="2" key="1">
    <citation type="journal article" date="2019" name="Int. J. Syst. Evol. Microbiol.">
        <title>The Global Catalogue of Microorganisms (GCM) 10K type strain sequencing project: providing services to taxonomists for standard genome sequencing and annotation.</title>
        <authorList>
            <consortium name="The Broad Institute Genomics Platform"/>
            <consortium name="The Broad Institute Genome Sequencing Center for Infectious Disease"/>
            <person name="Wu L."/>
            <person name="Ma J."/>
        </authorList>
    </citation>
    <scope>NUCLEOTIDE SEQUENCE [LARGE SCALE GENOMIC DNA]</scope>
    <source>
        <strain evidence="2">NBRC 110044</strain>
    </source>
</reference>
<keyword evidence="2" id="KW-1185">Reference proteome</keyword>
<evidence type="ECO:0000313" key="1">
    <source>
        <dbReference type="EMBL" id="GLR11749.1"/>
    </source>
</evidence>
<sequence length="56" mass="6158">MATIKVGDVVMLKSGGPLMTVESLSQAMKAFCIWFDGPIRYEGYFVLETLKPASTE</sequence>
<proteinExistence type="predicted"/>
<evidence type="ECO:0008006" key="3">
    <source>
        <dbReference type="Google" id="ProtNLM"/>
    </source>
</evidence>
<gene>
    <name evidence="1" type="ORF">GCM10007907_05390</name>
</gene>
<comment type="caution">
    <text evidence="1">The sequence shown here is derived from an EMBL/GenBank/DDBJ whole genome shotgun (WGS) entry which is preliminary data.</text>
</comment>
<organism evidence="1 2">
    <name type="scientific">Chitinimonas prasina</name>
    <dbReference type="NCBI Taxonomy" id="1434937"/>
    <lineage>
        <taxon>Bacteria</taxon>
        <taxon>Pseudomonadati</taxon>
        <taxon>Pseudomonadota</taxon>
        <taxon>Betaproteobacteria</taxon>
        <taxon>Neisseriales</taxon>
        <taxon>Chitinibacteraceae</taxon>
        <taxon>Chitinimonas</taxon>
    </lineage>
</organism>
<accession>A0ABQ5YCY5</accession>
<dbReference type="EMBL" id="BSOG01000001">
    <property type="protein sequence ID" value="GLR11749.1"/>
    <property type="molecule type" value="Genomic_DNA"/>
</dbReference>
<evidence type="ECO:0000313" key="2">
    <source>
        <dbReference type="Proteomes" id="UP001156706"/>
    </source>
</evidence>
<dbReference type="Proteomes" id="UP001156706">
    <property type="component" value="Unassembled WGS sequence"/>
</dbReference>
<name>A0ABQ5YCY5_9NEIS</name>
<dbReference type="RefSeq" id="WP_284194891.1">
    <property type="nucleotide sequence ID" value="NZ_BSOG01000001.1"/>
</dbReference>
<protein>
    <recommendedName>
        <fullName evidence="3">DUF2158 domain-containing protein</fullName>
    </recommendedName>
</protein>
<dbReference type="InterPro" id="IPR019226">
    <property type="entry name" value="DUF2158"/>
</dbReference>
<dbReference type="Pfam" id="PF09926">
    <property type="entry name" value="DUF2158"/>
    <property type="match status" value="1"/>
</dbReference>